<dbReference type="AlphaFoldDB" id="A0A8H3FDW9"/>
<dbReference type="Gene3D" id="3.10.450.50">
    <property type="match status" value="1"/>
</dbReference>
<sequence length="175" mass="19303">MSTENLNIESTDIKTATGVSLTDSQKTIVGSVLDVLFAGRPSLAKLRLWADDATFEDPITVSAGRKKYSAQWYGLQAAFSKIEQLHHEVTSAGNPIEMDLKTEYTVKGLGTKKLIESKIQIFTQGDTITKVEDKWNGKLPESSIQDIFRKLNAFTVPTLVSVPKNDEQDKAKGNI</sequence>
<accession>A0A8H3FDW9</accession>
<dbReference type="OrthoDB" id="2400485at2759"/>
<dbReference type="EMBL" id="CAJPDQ010000021">
    <property type="protein sequence ID" value="CAF9924206.1"/>
    <property type="molecule type" value="Genomic_DNA"/>
</dbReference>
<protein>
    <submittedName>
        <fullName evidence="1">Uncharacterized protein</fullName>
    </submittedName>
</protein>
<evidence type="ECO:0000313" key="2">
    <source>
        <dbReference type="Proteomes" id="UP000664169"/>
    </source>
</evidence>
<dbReference type="SUPFAM" id="SSF54427">
    <property type="entry name" value="NTF2-like"/>
    <property type="match status" value="1"/>
</dbReference>
<proteinExistence type="predicted"/>
<dbReference type="PANTHER" id="PTHR34213">
    <property type="entry name" value="NUCLEAR TRANSPORT FACTOR 2 (NTF2) FAMILY PROTEIN"/>
    <property type="match status" value="1"/>
</dbReference>
<dbReference type="Proteomes" id="UP000664169">
    <property type="component" value="Unassembled WGS sequence"/>
</dbReference>
<gene>
    <name evidence="1" type="ORF">GOMPHAMPRED_003551</name>
</gene>
<comment type="caution">
    <text evidence="1">The sequence shown here is derived from an EMBL/GenBank/DDBJ whole genome shotgun (WGS) entry which is preliminary data.</text>
</comment>
<dbReference type="PANTHER" id="PTHR34213:SF2">
    <property type="entry name" value="NUCLEAR TRANSPORT FACTOR 2 (NTF2) FAMILY PROTEIN"/>
    <property type="match status" value="1"/>
</dbReference>
<keyword evidence="2" id="KW-1185">Reference proteome</keyword>
<organism evidence="1 2">
    <name type="scientific">Gomphillus americanus</name>
    <dbReference type="NCBI Taxonomy" id="1940652"/>
    <lineage>
        <taxon>Eukaryota</taxon>
        <taxon>Fungi</taxon>
        <taxon>Dikarya</taxon>
        <taxon>Ascomycota</taxon>
        <taxon>Pezizomycotina</taxon>
        <taxon>Lecanoromycetes</taxon>
        <taxon>OSLEUM clade</taxon>
        <taxon>Ostropomycetidae</taxon>
        <taxon>Ostropales</taxon>
        <taxon>Graphidaceae</taxon>
        <taxon>Gomphilloideae</taxon>
        <taxon>Gomphillus</taxon>
    </lineage>
</organism>
<evidence type="ECO:0000313" key="1">
    <source>
        <dbReference type="EMBL" id="CAF9924206.1"/>
    </source>
</evidence>
<dbReference type="InterPro" id="IPR032710">
    <property type="entry name" value="NTF2-like_dom_sf"/>
</dbReference>
<name>A0A8H3FDW9_9LECA</name>
<reference evidence="1" key="1">
    <citation type="submission" date="2021-03" db="EMBL/GenBank/DDBJ databases">
        <authorList>
            <person name="Tagirdzhanova G."/>
        </authorList>
    </citation>
    <scope>NUCLEOTIDE SEQUENCE</scope>
</reference>